<dbReference type="EMBL" id="JAVDVI010000004">
    <property type="protein sequence ID" value="MDR6967167.1"/>
    <property type="molecule type" value="Genomic_DNA"/>
</dbReference>
<evidence type="ECO:0000256" key="1">
    <source>
        <dbReference type="SAM" id="Phobius"/>
    </source>
</evidence>
<organism evidence="2 3">
    <name type="scientific">Flavobacterium arsenatis</name>
    <dbReference type="NCBI Taxonomy" id="1484332"/>
    <lineage>
        <taxon>Bacteria</taxon>
        <taxon>Pseudomonadati</taxon>
        <taxon>Bacteroidota</taxon>
        <taxon>Flavobacteriia</taxon>
        <taxon>Flavobacteriales</taxon>
        <taxon>Flavobacteriaceae</taxon>
        <taxon>Flavobacterium</taxon>
    </lineage>
</organism>
<comment type="caution">
    <text evidence="2">The sequence shown here is derived from an EMBL/GenBank/DDBJ whole genome shotgun (WGS) entry which is preliminary data.</text>
</comment>
<gene>
    <name evidence="2" type="ORF">J2X31_001174</name>
</gene>
<keyword evidence="1" id="KW-0812">Transmembrane</keyword>
<accession>A0ABU1TMX2</accession>
<keyword evidence="1" id="KW-1133">Transmembrane helix</keyword>
<name>A0ABU1TMX2_9FLAO</name>
<feature type="transmembrane region" description="Helical" evidence="1">
    <location>
        <begin position="6"/>
        <end position="22"/>
    </location>
</feature>
<protein>
    <submittedName>
        <fullName evidence="2">Uncharacterized protein</fullName>
    </submittedName>
</protein>
<sequence>MESIIFVGSLLLISFLVYLFFFRNNKELDKKSYYLKRFLRNKEQSLKHINQVEALVVENNGSKQAFPDKDMTFFEYLESLKSKYENDYSEITHQILRKNRLSHAQKQEYTKKLLQQSEDLYLMEVDLGILKKTWKNSVS</sequence>
<proteinExistence type="predicted"/>
<dbReference type="RefSeq" id="WP_310025163.1">
    <property type="nucleotide sequence ID" value="NZ_JAVDVI010000004.1"/>
</dbReference>
<keyword evidence="1" id="KW-0472">Membrane</keyword>
<keyword evidence="3" id="KW-1185">Reference proteome</keyword>
<reference evidence="2 3" key="1">
    <citation type="submission" date="2023-07" db="EMBL/GenBank/DDBJ databases">
        <title>Sorghum-associated microbial communities from plants grown in Nebraska, USA.</title>
        <authorList>
            <person name="Schachtman D."/>
        </authorList>
    </citation>
    <scope>NUCLEOTIDE SEQUENCE [LARGE SCALE GENOMIC DNA]</scope>
    <source>
        <strain evidence="2 3">3773</strain>
    </source>
</reference>
<evidence type="ECO:0000313" key="3">
    <source>
        <dbReference type="Proteomes" id="UP001255185"/>
    </source>
</evidence>
<evidence type="ECO:0000313" key="2">
    <source>
        <dbReference type="EMBL" id="MDR6967167.1"/>
    </source>
</evidence>
<dbReference type="Proteomes" id="UP001255185">
    <property type="component" value="Unassembled WGS sequence"/>
</dbReference>